<feature type="signal peptide" evidence="2">
    <location>
        <begin position="1"/>
        <end position="18"/>
    </location>
</feature>
<sequence length="197" mass="21424">MALNYLLLLFLTFHLTSTADVDLATFSCSPTPLTLTGSENLIITNTTSSCKWKLVFTGNSRVKIQSTKLCLSCFEQLYFEDSVSGNVVWDVNTVHQQIGGSGKVCTEQSIYCGIAQAKELFVDSGSIYLGYERDPSTSQKVDIQFELTAYAKATTVTPTTSSTPSADPGSSPNGAAFLSAISHLFIIISFFTMLYFL</sequence>
<accession>A0A7J7J7Z2</accession>
<evidence type="ECO:0000256" key="1">
    <source>
        <dbReference type="SAM" id="Phobius"/>
    </source>
</evidence>
<evidence type="ECO:0000313" key="4">
    <source>
        <dbReference type="Proteomes" id="UP000593567"/>
    </source>
</evidence>
<feature type="chain" id="PRO_5029648858" evidence="2">
    <location>
        <begin position="19"/>
        <end position="197"/>
    </location>
</feature>
<dbReference type="Proteomes" id="UP000593567">
    <property type="component" value="Unassembled WGS sequence"/>
</dbReference>
<proteinExistence type="predicted"/>
<dbReference type="AlphaFoldDB" id="A0A7J7J7Z2"/>
<keyword evidence="2" id="KW-0732">Signal</keyword>
<organism evidence="3 4">
    <name type="scientific">Bugula neritina</name>
    <name type="common">Brown bryozoan</name>
    <name type="synonym">Sertularia neritina</name>
    <dbReference type="NCBI Taxonomy" id="10212"/>
    <lineage>
        <taxon>Eukaryota</taxon>
        <taxon>Metazoa</taxon>
        <taxon>Spiralia</taxon>
        <taxon>Lophotrochozoa</taxon>
        <taxon>Bryozoa</taxon>
        <taxon>Gymnolaemata</taxon>
        <taxon>Cheilostomatida</taxon>
        <taxon>Flustrina</taxon>
        <taxon>Buguloidea</taxon>
        <taxon>Bugulidae</taxon>
        <taxon>Bugula</taxon>
    </lineage>
</organism>
<dbReference type="EMBL" id="VXIV02002979">
    <property type="protein sequence ID" value="KAF6021691.1"/>
    <property type="molecule type" value="Genomic_DNA"/>
</dbReference>
<evidence type="ECO:0000313" key="3">
    <source>
        <dbReference type="EMBL" id="KAF6021691.1"/>
    </source>
</evidence>
<keyword evidence="4" id="KW-1185">Reference proteome</keyword>
<keyword evidence="1" id="KW-0812">Transmembrane</keyword>
<name>A0A7J7J7Z2_BUGNE</name>
<gene>
    <name evidence="3" type="ORF">EB796_020000</name>
</gene>
<keyword evidence="1" id="KW-1133">Transmembrane helix</keyword>
<feature type="transmembrane region" description="Helical" evidence="1">
    <location>
        <begin position="175"/>
        <end position="196"/>
    </location>
</feature>
<keyword evidence="1" id="KW-0472">Membrane</keyword>
<protein>
    <submittedName>
        <fullName evidence="3">Uncharacterized protein</fullName>
    </submittedName>
</protein>
<evidence type="ECO:0000256" key="2">
    <source>
        <dbReference type="SAM" id="SignalP"/>
    </source>
</evidence>
<comment type="caution">
    <text evidence="3">The sequence shown here is derived from an EMBL/GenBank/DDBJ whole genome shotgun (WGS) entry which is preliminary data.</text>
</comment>
<reference evidence="3" key="1">
    <citation type="submission" date="2020-06" db="EMBL/GenBank/DDBJ databases">
        <title>Draft genome of Bugula neritina, a colonial animal packing powerful symbionts and potential medicines.</title>
        <authorList>
            <person name="Rayko M."/>
        </authorList>
    </citation>
    <scope>NUCLEOTIDE SEQUENCE [LARGE SCALE GENOMIC DNA]</scope>
    <source>
        <strain evidence="3">Kwan_BN1</strain>
    </source>
</reference>